<dbReference type="GO" id="GO:0016787">
    <property type="term" value="F:hydrolase activity"/>
    <property type="evidence" value="ECO:0007669"/>
    <property type="project" value="InterPro"/>
</dbReference>
<accession>A0A9N9VAZ6</accession>
<dbReference type="Pfam" id="PF01738">
    <property type="entry name" value="DLH"/>
    <property type="match status" value="1"/>
</dbReference>
<dbReference type="PANTHER" id="PTHR17630">
    <property type="entry name" value="DIENELACTONE HYDROLASE"/>
    <property type="match status" value="1"/>
</dbReference>
<dbReference type="EMBL" id="CABFNQ020000633">
    <property type="protein sequence ID" value="CAH0020172.1"/>
    <property type="molecule type" value="Genomic_DNA"/>
</dbReference>
<evidence type="ECO:0000259" key="1">
    <source>
        <dbReference type="Pfam" id="PF01738"/>
    </source>
</evidence>
<gene>
    <name evidence="2" type="ORF">CRHIZ90672A_00017981</name>
</gene>
<comment type="caution">
    <text evidence="2">The sequence shown here is derived from an EMBL/GenBank/DDBJ whole genome shotgun (WGS) entry which is preliminary data.</text>
</comment>
<name>A0A9N9VAZ6_9HYPO</name>
<dbReference type="Proteomes" id="UP000696573">
    <property type="component" value="Unassembled WGS sequence"/>
</dbReference>
<keyword evidence="3" id="KW-1185">Reference proteome</keyword>
<dbReference type="PANTHER" id="PTHR17630:SF44">
    <property type="entry name" value="PROTEIN AIM2"/>
    <property type="match status" value="1"/>
</dbReference>
<proteinExistence type="predicted"/>
<evidence type="ECO:0000313" key="2">
    <source>
        <dbReference type="EMBL" id="CAH0020172.1"/>
    </source>
</evidence>
<reference evidence="2" key="1">
    <citation type="submission" date="2021-10" db="EMBL/GenBank/DDBJ databases">
        <authorList>
            <person name="Piombo E."/>
        </authorList>
    </citation>
    <scope>NUCLEOTIDE SEQUENCE</scope>
</reference>
<dbReference type="AlphaFoldDB" id="A0A9N9VAZ6"/>
<sequence>MASHPPRKCCTLGTLHDRGEPRGKLIKVGERQIEAYLAMAPESEGHKHVGLLLIPDVFGISLNSKLLADMFADEGFTTLIPDFFNGDVLPNPRPAGLDIKAWIKTGSSGDNPHTPETVDPIVVAGLEALKGLGIKEIGGLGYCFGAKYVVRHYNNGIKVGFVAHPSFVEEDELAAINGPLAIAAAQTDPIFPPEKRRISEEILIKTKQPYQINIYSGVEHGFAIRGNPKVKLQRYAREQAFKQAVHWFEEFLVQGPVEANK</sequence>
<protein>
    <recommendedName>
        <fullName evidence="1">Dienelactone hydrolase domain-containing protein</fullName>
    </recommendedName>
</protein>
<dbReference type="InterPro" id="IPR029058">
    <property type="entry name" value="AB_hydrolase_fold"/>
</dbReference>
<organism evidence="2 3">
    <name type="scientific">Clonostachys rhizophaga</name>
    <dbReference type="NCBI Taxonomy" id="160324"/>
    <lineage>
        <taxon>Eukaryota</taxon>
        <taxon>Fungi</taxon>
        <taxon>Dikarya</taxon>
        <taxon>Ascomycota</taxon>
        <taxon>Pezizomycotina</taxon>
        <taxon>Sordariomycetes</taxon>
        <taxon>Hypocreomycetidae</taxon>
        <taxon>Hypocreales</taxon>
        <taxon>Bionectriaceae</taxon>
        <taxon>Clonostachys</taxon>
    </lineage>
</organism>
<feature type="domain" description="Dienelactone hydrolase" evidence="1">
    <location>
        <begin position="34"/>
        <end position="251"/>
    </location>
</feature>
<dbReference type="SUPFAM" id="SSF53474">
    <property type="entry name" value="alpha/beta-Hydrolases"/>
    <property type="match status" value="1"/>
</dbReference>
<dbReference type="Gene3D" id="3.40.50.1820">
    <property type="entry name" value="alpha/beta hydrolase"/>
    <property type="match status" value="1"/>
</dbReference>
<dbReference type="OrthoDB" id="17560at2759"/>
<evidence type="ECO:0000313" key="3">
    <source>
        <dbReference type="Proteomes" id="UP000696573"/>
    </source>
</evidence>
<dbReference type="InterPro" id="IPR002925">
    <property type="entry name" value="Dienelactn_hydro"/>
</dbReference>